<dbReference type="OrthoDB" id="694670at2759"/>
<reference evidence="1" key="2">
    <citation type="submission" date="2017-06" db="EMBL/GenBank/DDBJ databases">
        <title>WGS assembly of Brachypodium distachyon.</title>
        <authorList>
            <consortium name="The International Brachypodium Initiative"/>
            <person name="Lucas S."/>
            <person name="Harmon-Smith M."/>
            <person name="Lail K."/>
            <person name="Tice H."/>
            <person name="Grimwood J."/>
            <person name="Bruce D."/>
            <person name="Barry K."/>
            <person name="Shu S."/>
            <person name="Lindquist E."/>
            <person name="Wang M."/>
            <person name="Pitluck S."/>
            <person name="Vogel J.P."/>
            <person name="Garvin D.F."/>
            <person name="Mockler T.C."/>
            <person name="Schmutz J."/>
            <person name="Rokhsar D."/>
            <person name="Bevan M.W."/>
        </authorList>
    </citation>
    <scope>NUCLEOTIDE SEQUENCE</scope>
    <source>
        <strain evidence="1">Bd21</strain>
    </source>
</reference>
<evidence type="ECO:0000313" key="1">
    <source>
        <dbReference type="EMBL" id="PNT72164.1"/>
    </source>
</evidence>
<evidence type="ECO:0000313" key="2">
    <source>
        <dbReference type="EnsemblPlants" id="PNT72164"/>
    </source>
</evidence>
<reference evidence="1 2" key="1">
    <citation type="journal article" date="2010" name="Nature">
        <title>Genome sequencing and analysis of the model grass Brachypodium distachyon.</title>
        <authorList>
            <consortium name="International Brachypodium Initiative"/>
        </authorList>
    </citation>
    <scope>NUCLEOTIDE SEQUENCE [LARGE SCALE GENOMIC DNA]</scope>
    <source>
        <strain evidence="1 2">Bd21</strain>
    </source>
</reference>
<evidence type="ECO:0008006" key="4">
    <source>
        <dbReference type="Google" id="ProtNLM"/>
    </source>
</evidence>
<protein>
    <recommendedName>
        <fullName evidence="4">Late embryogenesis abundant protein LEA-2 subgroup domain-containing protein</fullName>
    </recommendedName>
</protein>
<accession>A0A2K2DD13</accession>
<organism evidence="1">
    <name type="scientific">Brachypodium distachyon</name>
    <name type="common">Purple false brome</name>
    <name type="synonym">Trachynia distachya</name>
    <dbReference type="NCBI Taxonomy" id="15368"/>
    <lineage>
        <taxon>Eukaryota</taxon>
        <taxon>Viridiplantae</taxon>
        <taxon>Streptophyta</taxon>
        <taxon>Embryophyta</taxon>
        <taxon>Tracheophyta</taxon>
        <taxon>Spermatophyta</taxon>
        <taxon>Magnoliopsida</taxon>
        <taxon>Liliopsida</taxon>
        <taxon>Poales</taxon>
        <taxon>Poaceae</taxon>
        <taxon>BOP clade</taxon>
        <taxon>Pooideae</taxon>
        <taxon>Stipodae</taxon>
        <taxon>Brachypodieae</taxon>
        <taxon>Brachypodium</taxon>
    </lineage>
</organism>
<dbReference type="InParanoid" id="A0A2K2DD13"/>
<dbReference type="PANTHER" id="PTHR33994">
    <property type="entry name" value="OS04G0515000 PROTEIN"/>
    <property type="match status" value="1"/>
</dbReference>
<gene>
    <name evidence="1" type="ORF">BRADI_2g40522v3</name>
</gene>
<dbReference type="PANTHER" id="PTHR33994:SF29">
    <property type="entry name" value="LATE EMBRYOGENESIS ABUNDANT PROTEIN LEA-2 SUBGROUP DOMAIN-CONTAINING PROTEIN"/>
    <property type="match status" value="1"/>
</dbReference>
<name>A0A2K2DD13_BRADI</name>
<proteinExistence type="predicted"/>
<dbReference type="EMBL" id="CM000881">
    <property type="protein sequence ID" value="PNT72164.1"/>
    <property type="molecule type" value="Genomic_DNA"/>
</dbReference>
<dbReference type="AlphaFoldDB" id="A0A2K2DD13"/>
<feature type="non-terminal residue" evidence="1">
    <location>
        <position position="1"/>
    </location>
</feature>
<reference evidence="2" key="3">
    <citation type="submission" date="2018-08" db="UniProtKB">
        <authorList>
            <consortium name="EnsemblPlants"/>
        </authorList>
    </citation>
    <scope>IDENTIFICATION</scope>
    <source>
        <strain evidence="2">cv. Bd21</strain>
    </source>
</reference>
<dbReference type="Gramene" id="PNT72164">
    <property type="protein sequence ID" value="PNT72164"/>
    <property type="gene ID" value="BRADI_2g40522v3"/>
</dbReference>
<evidence type="ECO:0000313" key="3">
    <source>
        <dbReference type="Proteomes" id="UP000008810"/>
    </source>
</evidence>
<dbReference type="EnsemblPlants" id="PNT72164">
    <property type="protein sequence ID" value="PNT72164"/>
    <property type="gene ID" value="BRADI_2g40522v3"/>
</dbReference>
<sequence>PAFDLTLRVDNGQIAKTCRENVTIAVFYGNMLLGWGRVPDFCVGRWTSVEMDAAASHADVVLTDDVRSRMHSELLAGTLELDVETRMWFPDGHDLTWERPHCNTRDFCCSRQQLE</sequence>
<dbReference type="Proteomes" id="UP000008810">
    <property type="component" value="Chromosome 2"/>
</dbReference>
<keyword evidence="3" id="KW-1185">Reference proteome</keyword>